<evidence type="ECO:0000256" key="5">
    <source>
        <dbReference type="RuleBase" id="RU361279"/>
    </source>
</evidence>
<dbReference type="AlphaFoldDB" id="A0A7W7YHT2"/>
<proteinExistence type="inferred from homology"/>
<name>A0A7W7YHT2_9BACT</name>
<evidence type="ECO:0000256" key="3">
    <source>
        <dbReference type="ARBA" id="ARBA00022840"/>
    </source>
</evidence>
<feature type="binding site" evidence="4">
    <location>
        <begin position="139"/>
        <end position="147"/>
    </location>
    <ligand>
        <name>ATP</name>
        <dbReference type="ChEBI" id="CHEBI:30616"/>
    </ligand>
</feature>
<evidence type="ECO:0000313" key="7">
    <source>
        <dbReference type="Proteomes" id="UP000534294"/>
    </source>
</evidence>
<dbReference type="InterPro" id="IPR002698">
    <property type="entry name" value="FTHF_cligase"/>
</dbReference>
<dbReference type="NCBIfam" id="TIGR02727">
    <property type="entry name" value="MTHFS_bact"/>
    <property type="match status" value="1"/>
</dbReference>
<dbReference type="EC" id="6.3.3.2" evidence="5"/>
<dbReference type="RefSeq" id="WP_184204941.1">
    <property type="nucleotide sequence ID" value="NZ_JACHIF010000001.1"/>
</dbReference>
<dbReference type="Pfam" id="PF01812">
    <property type="entry name" value="5-FTHF_cyc-lig"/>
    <property type="match status" value="1"/>
</dbReference>
<keyword evidence="5" id="KW-0460">Magnesium</keyword>
<dbReference type="GO" id="GO:0046872">
    <property type="term" value="F:metal ion binding"/>
    <property type="evidence" value="ECO:0007669"/>
    <property type="project" value="UniProtKB-KW"/>
</dbReference>
<dbReference type="GO" id="GO:0009396">
    <property type="term" value="P:folic acid-containing compound biosynthetic process"/>
    <property type="evidence" value="ECO:0007669"/>
    <property type="project" value="TreeGrafter"/>
</dbReference>
<comment type="caution">
    <text evidence="6">The sequence shown here is derived from an EMBL/GenBank/DDBJ whole genome shotgun (WGS) entry which is preliminary data.</text>
</comment>
<dbReference type="GO" id="GO:0035999">
    <property type="term" value="P:tetrahydrofolate interconversion"/>
    <property type="evidence" value="ECO:0007669"/>
    <property type="project" value="TreeGrafter"/>
</dbReference>
<dbReference type="PANTHER" id="PTHR23407">
    <property type="entry name" value="ATPASE INHIBITOR/5-FORMYLTETRAHYDROFOLATE CYCLO-LIGASE"/>
    <property type="match status" value="1"/>
</dbReference>
<reference evidence="6 7" key="1">
    <citation type="submission" date="2020-08" db="EMBL/GenBank/DDBJ databases">
        <title>Genomic Encyclopedia of Type Strains, Phase IV (KMG-IV): sequencing the most valuable type-strain genomes for metagenomic binning, comparative biology and taxonomic classification.</title>
        <authorList>
            <person name="Goeker M."/>
        </authorList>
    </citation>
    <scope>NUCLEOTIDE SEQUENCE [LARGE SCALE GENOMIC DNA]</scope>
    <source>
        <strain evidence="6 7">DSM 12251</strain>
    </source>
</reference>
<dbReference type="GO" id="GO:0030272">
    <property type="term" value="F:5-formyltetrahydrofolate cyclo-ligase activity"/>
    <property type="evidence" value="ECO:0007669"/>
    <property type="project" value="UniProtKB-EC"/>
</dbReference>
<comment type="cofactor">
    <cofactor evidence="5">
        <name>Mg(2+)</name>
        <dbReference type="ChEBI" id="CHEBI:18420"/>
    </cofactor>
</comment>
<dbReference type="SUPFAM" id="SSF100950">
    <property type="entry name" value="NagB/RpiA/CoA transferase-like"/>
    <property type="match status" value="1"/>
</dbReference>
<comment type="similarity">
    <text evidence="1 5">Belongs to the 5-formyltetrahydrofolate cyclo-ligase family.</text>
</comment>
<evidence type="ECO:0000256" key="1">
    <source>
        <dbReference type="ARBA" id="ARBA00010638"/>
    </source>
</evidence>
<comment type="catalytic activity">
    <reaction evidence="5">
        <text>(6S)-5-formyl-5,6,7,8-tetrahydrofolate + ATP = (6R)-5,10-methenyltetrahydrofolate + ADP + phosphate</text>
        <dbReference type="Rhea" id="RHEA:10488"/>
        <dbReference type="ChEBI" id="CHEBI:30616"/>
        <dbReference type="ChEBI" id="CHEBI:43474"/>
        <dbReference type="ChEBI" id="CHEBI:57455"/>
        <dbReference type="ChEBI" id="CHEBI:57457"/>
        <dbReference type="ChEBI" id="CHEBI:456216"/>
        <dbReference type="EC" id="6.3.3.2"/>
    </reaction>
</comment>
<accession>A0A7W7YHT2</accession>
<keyword evidence="7" id="KW-1185">Reference proteome</keyword>
<dbReference type="GO" id="GO:0005524">
    <property type="term" value="F:ATP binding"/>
    <property type="evidence" value="ECO:0007669"/>
    <property type="project" value="UniProtKB-KW"/>
</dbReference>
<evidence type="ECO:0000256" key="2">
    <source>
        <dbReference type="ARBA" id="ARBA00022741"/>
    </source>
</evidence>
<organism evidence="6 7">
    <name type="scientific">Prosthecobacter dejongeii</name>
    <dbReference type="NCBI Taxonomy" id="48465"/>
    <lineage>
        <taxon>Bacteria</taxon>
        <taxon>Pseudomonadati</taxon>
        <taxon>Verrucomicrobiota</taxon>
        <taxon>Verrucomicrobiia</taxon>
        <taxon>Verrucomicrobiales</taxon>
        <taxon>Verrucomicrobiaceae</taxon>
        <taxon>Prosthecobacter</taxon>
    </lineage>
</organism>
<dbReference type="Gene3D" id="3.40.50.10420">
    <property type="entry name" value="NagB/RpiA/CoA transferase-like"/>
    <property type="match status" value="1"/>
</dbReference>
<dbReference type="Proteomes" id="UP000534294">
    <property type="component" value="Unassembled WGS sequence"/>
</dbReference>
<feature type="binding site" evidence="4">
    <location>
        <begin position="8"/>
        <end position="12"/>
    </location>
    <ligand>
        <name>ATP</name>
        <dbReference type="ChEBI" id="CHEBI:30616"/>
    </ligand>
</feature>
<keyword evidence="5" id="KW-0479">Metal-binding</keyword>
<dbReference type="EMBL" id="JACHIF010000001">
    <property type="protein sequence ID" value="MBB5036282.1"/>
    <property type="molecule type" value="Genomic_DNA"/>
</dbReference>
<evidence type="ECO:0000256" key="4">
    <source>
        <dbReference type="PIRSR" id="PIRSR006806-1"/>
    </source>
</evidence>
<keyword evidence="3 4" id="KW-0067">ATP-binding</keyword>
<evidence type="ECO:0000313" key="6">
    <source>
        <dbReference type="EMBL" id="MBB5036282.1"/>
    </source>
</evidence>
<protein>
    <recommendedName>
        <fullName evidence="5">5-formyltetrahydrofolate cyclo-ligase</fullName>
        <ecNumber evidence="5">6.3.3.2</ecNumber>
    </recommendedName>
</protein>
<sequence length="197" mass="22035">MSTAPLTKADLRRQVRERLRAMPVEELAVWSEQIVQRLMARRDLWARPGTVSLFGGLRNEPDIITTLLPWLRTHGWQTALFAMEGVELHAYEVTGDHDLERGPLGVWVPVVSQCRPIPPEELTLILVPGLAFSHSDGGRLGRGGGFYDRFLDLPAVNAALVGLCFEAQVLQEIPRESHDACVPTLITEQTERSWPPL</sequence>
<dbReference type="InterPro" id="IPR037171">
    <property type="entry name" value="NagB/RpiA_transferase-like"/>
</dbReference>
<feature type="binding site" evidence="4">
    <location>
        <position position="60"/>
    </location>
    <ligand>
        <name>substrate</name>
    </ligand>
</feature>
<keyword evidence="2 4" id="KW-0547">Nucleotide-binding</keyword>
<dbReference type="InterPro" id="IPR024185">
    <property type="entry name" value="FTHF_cligase-like_sf"/>
</dbReference>
<keyword evidence="6" id="KW-0436">Ligase</keyword>
<dbReference type="PANTHER" id="PTHR23407:SF1">
    <property type="entry name" value="5-FORMYLTETRAHYDROFOLATE CYCLO-LIGASE"/>
    <property type="match status" value="1"/>
</dbReference>
<gene>
    <name evidence="6" type="ORF">HNQ64_000516</name>
</gene>
<dbReference type="PIRSF" id="PIRSF006806">
    <property type="entry name" value="FTHF_cligase"/>
    <property type="match status" value="1"/>
</dbReference>